<feature type="binding site" evidence="8">
    <location>
        <position position="209"/>
    </location>
    <ligand>
        <name>substrate</name>
    </ligand>
</feature>
<keyword evidence="3" id="KW-0378">Hydrolase</keyword>
<organism evidence="12 13">
    <name type="scientific">Bhargavaea cecembensis</name>
    <dbReference type="NCBI Taxonomy" id="394098"/>
    <lineage>
        <taxon>Bacteria</taxon>
        <taxon>Bacillati</taxon>
        <taxon>Bacillota</taxon>
        <taxon>Bacilli</taxon>
        <taxon>Bacillales</taxon>
        <taxon>Caryophanaceae</taxon>
        <taxon>Bhargavaea</taxon>
    </lineage>
</organism>
<feature type="active site" evidence="7">
    <location>
        <position position="108"/>
    </location>
</feature>
<evidence type="ECO:0000256" key="7">
    <source>
        <dbReference type="PIRSR" id="PIRSR618044-1"/>
    </source>
</evidence>
<name>A0A161REB2_9BACL</name>
<comment type="similarity">
    <text evidence="1 9">Belongs to the peptidase S11 family.</text>
</comment>
<feature type="domain" description="Peptidase S11 D-alanyl-D-alanine carboxypeptidase A N-terminal" evidence="11">
    <location>
        <begin position="23"/>
        <end position="238"/>
    </location>
</feature>
<evidence type="ECO:0000256" key="5">
    <source>
        <dbReference type="ARBA" id="ARBA00022984"/>
    </source>
</evidence>
<dbReference type="PANTHER" id="PTHR21581:SF33">
    <property type="entry name" value="D-ALANYL-D-ALANINE CARBOXYPEPTIDASE DACB"/>
    <property type="match status" value="1"/>
</dbReference>
<evidence type="ECO:0000313" key="12">
    <source>
        <dbReference type="EMBL" id="KZE38092.1"/>
    </source>
</evidence>
<dbReference type="SUPFAM" id="SSF56601">
    <property type="entry name" value="beta-lactamase/transpeptidase-like"/>
    <property type="match status" value="1"/>
</dbReference>
<reference evidence="12 13" key="1">
    <citation type="submission" date="2016-01" db="EMBL/GenBank/DDBJ databases">
        <title>Whole genome sequencing of Bhargavaea cecembensis T14.</title>
        <authorList>
            <person name="Hong K.W."/>
        </authorList>
    </citation>
    <scope>NUCLEOTIDE SEQUENCE [LARGE SCALE GENOMIC DNA]</scope>
    <source>
        <strain evidence="12 13">T14</strain>
    </source>
</reference>
<dbReference type="AlphaFoldDB" id="A0A161REB2"/>
<dbReference type="InterPro" id="IPR018044">
    <property type="entry name" value="Peptidase_S11"/>
</dbReference>
<dbReference type="Gene3D" id="3.40.710.10">
    <property type="entry name" value="DD-peptidase/beta-lactamase superfamily"/>
    <property type="match status" value="1"/>
</dbReference>
<keyword evidence="4" id="KW-0133">Cell shape</keyword>
<evidence type="ECO:0000256" key="1">
    <source>
        <dbReference type="ARBA" id="ARBA00007164"/>
    </source>
</evidence>
<evidence type="ECO:0000313" key="13">
    <source>
        <dbReference type="Proteomes" id="UP000076490"/>
    </source>
</evidence>
<proteinExistence type="inferred from homology"/>
<dbReference type="OrthoDB" id="9791132at2"/>
<feature type="signal peptide" evidence="10">
    <location>
        <begin position="1"/>
        <end position="23"/>
    </location>
</feature>
<keyword evidence="12" id="KW-0121">Carboxypeptidase</keyword>
<dbReference type="GO" id="GO:0009252">
    <property type="term" value="P:peptidoglycan biosynthetic process"/>
    <property type="evidence" value="ECO:0007669"/>
    <property type="project" value="UniProtKB-KW"/>
</dbReference>
<comment type="caution">
    <text evidence="12">The sequence shown here is derived from an EMBL/GenBank/DDBJ whole genome shotgun (WGS) entry which is preliminary data.</text>
</comment>
<protein>
    <submittedName>
        <fullName evidence="12">D-alanyl-D-alanine carboxypeptidase</fullName>
    </submittedName>
</protein>
<evidence type="ECO:0000256" key="10">
    <source>
        <dbReference type="SAM" id="SignalP"/>
    </source>
</evidence>
<keyword evidence="5" id="KW-0573">Peptidoglycan synthesis</keyword>
<keyword evidence="12" id="KW-0645">Protease</keyword>
<feature type="active site" description="Proton acceptor" evidence="7">
    <location>
        <position position="56"/>
    </location>
</feature>
<dbReference type="Proteomes" id="UP000076490">
    <property type="component" value="Unassembled WGS sequence"/>
</dbReference>
<feature type="chain" id="PRO_5039230701" evidence="10">
    <location>
        <begin position="24"/>
        <end position="327"/>
    </location>
</feature>
<gene>
    <name evidence="12" type="ORF">AV656_03960</name>
</gene>
<dbReference type="PRINTS" id="PR00725">
    <property type="entry name" value="DADACBPTASE1"/>
</dbReference>
<sequence length="327" mass="35163">MRKRISALLAGIILIVCSYPAAASAAQAYAVIDAETGRLLEGANEDARLPIASLTKIWTALTYIDAAGTDGTVTISKNASNQEGSSIYLRAGEQVPAEKLLYGLMLRSGNDAATALAEDAGGSVDGFVDMMNEKARLAGLENTVFTNPSGLHDDRHLSTAYETALMLKHAMDNDSLKEISSTVLYKYEDGGWQNKHRLVRAEGDAVAGKTGFTKTAGRTLATLFEKDGKRVIVVTLNDGDDWNTHLNLSGEAFRTYKKVIVAEEGTYQILPGIRGELEEPLAVLLSEKEMKDVSHAAIIPRGAGNGIWQVRLDGVPIATAKLKITKR</sequence>
<keyword evidence="6" id="KW-0961">Cell wall biogenesis/degradation</keyword>
<evidence type="ECO:0000259" key="11">
    <source>
        <dbReference type="Pfam" id="PF00768"/>
    </source>
</evidence>
<feature type="active site" description="Acyl-ester intermediate" evidence="7">
    <location>
        <position position="53"/>
    </location>
</feature>
<evidence type="ECO:0000256" key="4">
    <source>
        <dbReference type="ARBA" id="ARBA00022960"/>
    </source>
</evidence>
<dbReference type="GO" id="GO:0009002">
    <property type="term" value="F:serine-type D-Ala-D-Ala carboxypeptidase activity"/>
    <property type="evidence" value="ECO:0007669"/>
    <property type="project" value="InterPro"/>
</dbReference>
<dbReference type="GO" id="GO:0008360">
    <property type="term" value="P:regulation of cell shape"/>
    <property type="evidence" value="ECO:0007669"/>
    <property type="project" value="UniProtKB-KW"/>
</dbReference>
<accession>A0A161REB2</accession>
<evidence type="ECO:0000256" key="9">
    <source>
        <dbReference type="RuleBase" id="RU004016"/>
    </source>
</evidence>
<dbReference type="PANTHER" id="PTHR21581">
    <property type="entry name" value="D-ALANYL-D-ALANINE CARBOXYPEPTIDASE"/>
    <property type="match status" value="1"/>
</dbReference>
<dbReference type="InterPro" id="IPR001967">
    <property type="entry name" value="Peptidase_S11_N"/>
</dbReference>
<evidence type="ECO:0000256" key="6">
    <source>
        <dbReference type="ARBA" id="ARBA00023316"/>
    </source>
</evidence>
<dbReference type="EMBL" id="LQNT01000009">
    <property type="protein sequence ID" value="KZE38092.1"/>
    <property type="molecule type" value="Genomic_DNA"/>
</dbReference>
<evidence type="ECO:0000256" key="8">
    <source>
        <dbReference type="PIRSR" id="PIRSR618044-2"/>
    </source>
</evidence>
<dbReference type="RefSeq" id="WP_063179258.1">
    <property type="nucleotide sequence ID" value="NZ_LQNT01000009.1"/>
</dbReference>
<keyword evidence="2 10" id="KW-0732">Signal</keyword>
<evidence type="ECO:0000256" key="3">
    <source>
        <dbReference type="ARBA" id="ARBA00022801"/>
    </source>
</evidence>
<dbReference type="GO" id="GO:0071555">
    <property type="term" value="P:cell wall organization"/>
    <property type="evidence" value="ECO:0007669"/>
    <property type="project" value="UniProtKB-KW"/>
</dbReference>
<dbReference type="InterPro" id="IPR012338">
    <property type="entry name" value="Beta-lactam/transpept-like"/>
</dbReference>
<dbReference type="GO" id="GO:0006508">
    <property type="term" value="P:proteolysis"/>
    <property type="evidence" value="ECO:0007669"/>
    <property type="project" value="InterPro"/>
</dbReference>
<evidence type="ECO:0000256" key="2">
    <source>
        <dbReference type="ARBA" id="ARBA00022729"/>
    </source>
</evidence>
<dbReference type="Pfam" id="PF00768">
    <property type="entry name" value="Peptidase_S11"/>
    <property type="match status" value="1"/>
</dbReference>